<name>A0A8I1GI87_9HYPH</name>
<dbReference type="PANTHER" id="PTHR13696">
    <property type="entry name" value="P-LOOP CONTAINING NUCLEOSIDE TRIPHOSPHATE HYDROLASE"/>
    <property type="match status" value="1"/>
</dbReference>
<evidence type="ECO:0000313" key="2">
    <source>
        <dbReference type="EMBL" id="MBJ7544160.1"/>
    </source>
</evidence>
<reference evidence="2 3" key="1">
    <citation type="submission" date="2020-12" db="EMBL/GenBank/DDBJ databases">
        <title>Revised draft genomes of Rhodomicrobium vannielii ATCC 17100 and Rhodomicrobium udaipurense JA643.</title>
        <authorList>
            <person name="Conners E.M."/>
            <person name="Davenport E.J."/>
            <person name="Bose A."/>
        </authorList>
    </citation>
    <scope>NUCLEOTIDE SEQUENCE [LARGE SCALE GENOMIC DNA]</scope>
    <source>
        <strain evidence="2 3">JA643</strain>
    </source>
</reference>
<evidence type="ECO:0000259" key="1">
    <source>
        <dbReference type="Pfam" id="PF13614"/>
    </source>
</evidence>
<feature type="domain" description="AAA" evidence="1">
    <location>
        <begin position="4"/>
        <end position="66"/>
    </location>
</feature>
<gene>
    <name evidence="2" type="ORF">JDN41_11450</name>
</gene>
<proteinExistence type="predicted"/>
<sequence>MAGKVLSVVNMKGGVGKTSTVIALAETLATDPACSVLVIDVDTQANASYCIAGDSALTEIIKSDKTIDDFFYWRLVENDRRSIEPYINENISLVT</sequence>
<dbReference type="InterPro" id="IPR027417">
    <property type="entry name" value="P-loop_NTPase"/>
</dbReference>
<dbReference type="Gene3D" id="3.40.50.300">
    <property type="entry name" value="P-loop containing nucleotide triphosphate hydrolases"/>
    <property type="match status" value="1"/>
</dbReference>
<accession>A0A8I1GI87</accession>
<comment type="caution">
    <text evidence="2">The sequence shown here is derived from an EMBL/GenBank/DDBJ whole genome shotgun (WGS) entry which is preliminary data.</text>
</comment>
<dbReference type="InterPro" id="IPR050678">
    <property type="entry name" value="DNA_Partitioning_ATPase"/>
</dbReference>
<dbReference type="AlphaFoldDB" id="A0A8I1GI87"/>
<protein>
    <submittedName>
        <fullName evidence="2">AAA family ATPase</fullName>
    </submittedName>
</protein>
<evidence type="ECO:0000313" key="3">
    <source>
        <dbReference type="Proteomes" id="UP000623250"/>
    </source>
</evidence>
<keyword evidence="3" id="KW-1185">Reference proteome</keyword>
<dbReference type="CDD" id="cd02042">
    <property type="entry name" value="ParAB_family"/>
    <property type="match status" value="1"/>
</dbReference>
<dbReference type="PANTHER" id="PTHR13696:SF52">
    <property type="entry name" value="PARA FAMILY PROTEIN CT_582"/>
    <property type="match status" value="1"/>
</dbReference>
<dbReference type="RefSeq" id="WP_199502452.1">
    <property type="nucleotide sequence ID" value="NZ_JAEMUK010000063.1"/>
</dbReference>
<dbReference type="Proteomes" id="UP000623250">
    <property type="component" value="Unassembled WGS sequence"/>
</dbReference>
<dbReference type="InterPro" id="IPR025669">
    <property type="entry name" value="AAA_dom"/>
</dbReference>
<feature type="non-terminal residue" evidence="2">
    <location>
        <position position="95"/>
    </location>
</feature>
<dbReference type="SUPFAM" id="SSF52540">
    <property type="entry name" value="P-loop containing nucleoside triphosphate hydrolases"/>
    <property type="match status" value="1"/>
</dbReference>
<dbReference type="EMBL" id="JAEMUK010000063">
    <property type="protein sequence ID" value="MBJ7544160.1"/>
    <property type="molecule type" value="Genomic_DNA"/>
</dbReference>
<organism evidence="2 3">
    <name type="scientific">Rhodomicrobium udaipurense</name>
    <dbReference type="NCBI Taxonomy" id="1202716"/>
    <lineage>
        <taxon>Bacteria</taxon>
        <taxon>Pseudomonadati</taxon>
        <taxon>Pseudomonadota</taxon>
        <taxon>Alphaproteobacteria</taxon>
        <taxon>Hyphomicrobiales</taxon>
        <taxon>Hyphomicrobiaceae</taxon>
        <taxon>Rhodomicrobium</taxon>
    </lineage>
</organism>
<dbReference type="Pfam" id="PF13614">
    <property type="entry name" value="AAA_31"/>
    <property type="match status" value="1"/>
</dbReference>